<dbReference type="EMBL" id="QJSW01000046">
    <property type="protein sequence ID" value="PYE42093.1"/>
    <property type="molecule type" value="Genomic_DNA"/>
</dbReference>
<organism evidence="2 5">
    <name type="scientific">Paenibacillus barcinonensis</name>
    <dbReference type="NCBI Taxonomy" id="198119"/>
    <lineage>
        <taxon>Bacteria</taxon>
        <taxon>Bacillati</taxon>
        <taxon>Bacillota</taxon>
        <taxon>Bacilli</taxon>
        <taxon>Bacillales</taxon>
        <taxon>Paenibacillaceae</taxon>
        <taxon>Paenibacillus</taxon>
    </lineage>
</organism>
<dbReference type="Proteomes" id="UP000247790">
    <property type="component" value="Unassembled WGS sequence"/>
</dbReference>
<dbReference type="EMBL" id="CP054614">
    <property type="protein sequence ID" value="QKS56993.1"/>
    <property type="molecule type" value="Genomic_DNA"/>
</dbReference>
<keyword evidence="1" id="KW-0175">Coiled coil</keyword>
<gene>
    <name evidence="2" type="ORF">DFQ00_1462</name>
    <name evidence="3" type="ORF">HUB98_12080</name>
    <name evidence="4" type="ORF">HUB98_12105</name>
</gene>
<feature type="coiled-coil region" evidence="1">
    <location>
        <begin position="9"/>
        <end position="86"/>
    </location>
</feature>
<reference evidence="3 6" key="2">
    <citation type="submission" date="2020-06" db="EMBL/GenBank/DDBJ databases">
        <title>Complete genome of Paenibacillus barcinonensis KACC11450.</title>
        <authorList>
            <person name="Kim M."/>
            <person name="Park Y.-J."/>
            <person name="Shin J.-H."/>
        </authorList>
    </citation>
    <scope>NUCLEOTIDE SEQUENCE [LARGE SCALE GENOMIC DNA]</scope>
    <source>
        <strain evidence="3 6">KACC11450</strain>
    </source>
</reference>
<dbReference type="OrthoDB" id="2670388at2"/>
<dbReference type="AlphaFoldDB" id="A0A2V4UPQ4"/>
<dbReference type="RefSeq" id="WP_110899739.1">
    <property type="nucleotide sequence ID" value="NZ_CP054614.1"/>
</dbReference>
<accession>A0A2V4UPQ4</accession>
<evidence type="ECO:0000313" key="2">
    <source>
        <dbReference type="EMBL" id="PYE42093.1"/>
    </source>
</evidence>
<name>A0A2V4UPQ4_PAEBA</name>
<evidence type="ECO:0000313" key="6">
    <source>
        <dbReference type="Proteomes" id="UP000509327"/>
    </source>
</evidence>
<evidence type="ECO:0008006" key="7">
    <source>
        <dbReference type="Google" id="ProtNLM"/>
    </source>
</evidence>
<protein>
    <recommendedName>
        <fullName evidence="7">WXG100 family type VII secretion target</fullName>
    </recommendedName>
</protein>
<dbReference type="Proteomes" id="UP000509327">
    <property type="component" value="Chromosome"/>
</dbReference>
<evidence type="ECO:0000256" key="1">
    <source>
        <dbReference type="SAM" id="Coils"/>
    </source>
</evidence>
<proteinExistence type="predicted"/>
<reference evidence="2 5" key="1">
    <citation type="submission" date="2018-06" db="EMBL/GenBank/DDBJ databases">
        <title>Genomic Encyclopedia of Type Strains, Phase III (KMG-III): the genomes of soil and plant-associated and newly described type strains.</title>
        <authorList>
            <person name="Whitman W."/>
        </authorList>
    </citation>
    <scope>NUCLEOTIDE SEQUENCE [LARGE SCALE GENOMIC DNA]</scope>
    <source>
        <strain evidence="2 5">CECT 7022</strain>
    </source>
</reference>
<evidence type="ECO:0000313" key="4">
    <source>
        <dbReference type="EMBL" id="QKS56998.1"/>
    </source>
</evidence>
<sequence>MSNNITIDLDQLLQAERELDLILSELKENEREARKLYEKLNAWKGQSATKLRIKVEVFFYQLDTRTQQLLKQKQEMLEAIQRIKDADGSY</sequence>
<dbReference type="EMBL" id="CP054614">
    <property type="protein sequence ID" value="QKS56998.1"/>
    <property type="molecule type" value="Genomic_DNA"/>
</dbReference>
<keyword evidence="6" id="KW-1185">Reference proteome</keyword>
<evidence type="ECO:0000313" key="5">
    <source>
        <dbReference type="Proteomes" id="UP000247790"/>
    </source>
</evidence>
<evidence type="ECO:0000313" key="3">
    <source>
        <dbReference type="EMBL" id="QKS56993.1"/>
    </source>
</evidence>